<evidence type="ECO:0000256" key="1">
    <source>
        <dbReference type="SAM" id="Phobius"/>
    </source>
</evidence>
<protein>
    <recommendedName>
        <fullName evidence="4">PA2779 family protein</fullName>
    </recommendedName>
</protein>
<reference evidence="2 3" key="1">
    <citation type="journal article" date="2011" name="J. Bacteriol.">
        <title>Genome sequence of the mercury-methylating and pleomorphic Desulfovibrio africanus Strain Walvis Bay.</title>
        <authorList>
            <person name="Brown S.D."/>
            <person name="Wall J.D."/>
            <person name="Kucken A.M."/>
            <person name="Gilmour C.C."/>
            <person name="Podar M."/>
            <person name="Brandt C.C."/>
            <person name="Teshima H."/>
            <person name="Detter J.C."/>
            <person name="Han C.S."/>
            <person name="Land M.L."/>
            <person name="Lucas S."/>
            <person name="Han J."/>
            <person name="Pennacchio L."/>
            <person name="Nolan M."/>
            <person name="Pitluck S."/>
            <person name="Woyke T."/>
            <person name="Goodwin L."/>
            <person name="Palumbo A.V."/>
            <person name="Elias D.A."/>
        </authorList>
    </citation>
    <scope>NUCLEOTIDE SEQUENCE [LARGE SCALE GENOMIC DNA]</scope>
    <source>
        <strain evidence="2 3">Walvis Bay</strain>
    </source>
</reference>
<dbReference type="PIRSF" id="PIRSF029543">
    <property type="entry name" value="UCP029543"/>
    <property type="match status" value="1"/>
</dbReference>
<keyword evidence="1" id="KW-0472">Membrane</keyword>
<proteinExistence type="predicted"/>
<dbReference type="HOGENOM" id="CLU_157821_0_0_7"/>
<evidence type="ECO:0008006" key="4">
    <source>
        <dbReference type="Google" id="ProtNLM"/>
    </source>
</evidence>
<dbReference type="InterPro" id="IPR046735">
    <property type="entry name" value="PA2779-like"/>
</dbReference>
<dbReference type="EMBL" id="CP003221">
    <property type="protein sequence ID" value="EGJ50984.1"/>
    <property type="molecule type" value="Genomic_DNA"/>
</dbReference>
<dbReference type="NCBIfam" id="NF033919">
    <property type="entry name" value="PA2779_fam"/>
    <property type="match status" value="1"/>
</dbReference>
<dbReference type="eggNOG" id="ENOG5032X8P">
    <property type="taxonomic scope" value="Bacteria"/>
</dbReference>
<dbReference type="Pfam" id="PF20332">
    <property type="entry name" value="DUF6627"/>
    <property type="match status" value="1"/>
</dbReference>
<name>F3Z0H4_DESAF</name>
<feature type="transmembrane region" description="Helical" evidence="1">
    <location>
        <begin position="109"/>
        <end position="127"/>
    </location>
</feature>
<sequence>MLAILTSDWFRRIAMLLVLTMTTLSLVPKVEAGFVPTDRSFGPSQEMQELRAKDMATVKQALENKLVTERLSALGYSAEEIDARLAQLSDAEMHQLASEIDTLTVGGDGLGVVIALLIIVILVIVILKLTDTRITVG</sequence>
<dbReference type="KEGG" id="daf:Desaf_2667"/>
<organism evidence="2 3">
    <name type="scientific">Desulfocurvibacter africanus subsp. africanus str. Walvis Bay</name>
    <dbReference type="NCBI Taxonomy" id="690850"/>
    <lineage>
        <taxon>Bacteria</taxon>
        <taxon>Pseudomonadati</taxon>
        <taxon>Thermodesulfobacteriota</taxon>
        <taxon>Desulfovibrionia</taxon>
        <taxon>Desulfovibrionales</taxon>
        <taxon>Desulfovibrionaceae</taxon>
        <taxon>Desulfocurvibacter</taxon>
    </lineage>
</organism>
<dbReference type="InterPro" id="IPR016924">
    <property type="entry name" value="UCP029543"/>
</dbReference>
<keyword evidence="3" id="KW-1185">Reference proteome</keyword>
<accession>F3Z0H4</accession>
<keyword evidence="1" id="KW-1133">Transmembrane helix</keyword>
<keyword evidence="1" id="KW-0812">Transmembrane</keyword>
<evidence type="ECO:0000313" key="2">
    <source>
        <dbReference type="EMBL" id="EGJ50984.1"/>
    </source>
</evidence>
<dbReference type="STRING" id="690850.Desaf_2667"/>
<gene>
    <name evidence="2" type="ORF">Desaf_2667</name>
</gene>
<dbReference type="Proteomes" id="UP000007844">
    <property type="component" value="Chromosome"/>
</dbReference>
<dbReference type="RefSeq" id="WP_005983079.1">
    <property type="nucleotide sequence ID" value="NC_016629.1"/>
</dbReference>
<dbReference type="AlphaFoldDB" id="F3Z0H4"/>
<evidence type="ECO:0000313" key="3">
    <source>
        <dbReference type="Proteomes" id="UP000007844"/>
    </source>
</evidence>